<feature type="transmembrane region" description="Helical" evidence="5">
    <location>
        <begin position="272"/>
        <end position="289"/>
    </location>
</feature>
<protein>
    <recommendedName>
        <fullName evidence="6">O-antigen ligase-related domain-containing protein</fullName>
    </recommendedName>
</protein>
<dbReference type="PANTHER" id="PTHR37422">
    <property type="entry name" value="TEICHURONIC ACID BIOSYNTHESIS PROTEIN TUAE"/>
    <property type="match status" value="1"/>
</dbReference>
<evidence type="ECO:0000259" key="6">
    <source>
        <dbReference type="Pfam" id="PF04932"/>
    </source>
</evidence>
<feature type="transmembrane region" description="Helical" evidence="5">
    <location>
        <begin position="206"/>
        <end position="223"/>
    </location>
</feature>
<sequence length="430" mass="48021">MLQATKLQHKLQTKPTKASSCGQINYATPLSNNPFQTMQSSPTLLAATQTRLYTLIAQYWLPLGYFLLLTGMIWLPELSTHTKLYYGFFAFPALLGLIVKPSLFKTLLREPIIVFFLLLAALMILSLDWSQEHSPASLTKRPLYIFMLFAGCAIIACRDVKLLLTTLRVSAVVMSLGAVYNLIQFLPNATADARLVGTGTLRNPLLSSHVFGFFCAYWLATWATSQGRNSWIAILLALPLLAAVLETGSRTPLLAIFAVALWLMMITGKKGLYVFASVCLAGVALYFVAPDILMERGLSYRPHIWQQALEQAQEKLWFGYGYQSEFIFTIPGMQQLEDPHNVELAVLLHLGLIGLIIWAAMYFALLRKTLQLRHDAAIQLASALVCYGVFAGLTEGSSFISRPNENWYLIWIPLALFAALSIRQRVQNDT</sequence>
<dbReference type="InterPro" id="IPR051533">
    <property type="entry name" value="WaaL-like"/>
</dbReference>
<keyword evidence="3 5" id="KW-1133">Transmembrane helix</keyword>
<keyword evidence="4 5" id="KW-0472">Membrane</keyword>
<proteinExistence type="predicted"/>
<evidence type="ECO:0000313" key="7">
    <source>
        <dbReference type="EMBL" id="VEV96197.1"/>
    </source>
</evidence>
<dbReference type="PANTHER" id="PTHR37422:SF13">
    <property type="entry name" value="LIPOPOLYSACCHARIDE BIOSYNTHESIS PROTEIN PA4999-RELATED"/>
    <property type="match status" value="1"/>
</dbReference>
<feature type="transmembrane region" description="Helical" evidence="5">
    <location>
        <begin position="111"/>
        <end position="130"/>
    </location>
</feature>
<feature type="transmembrane region" description="Helical" evidence="5">
    <location>
        <begin position="377"/>
        <end position="394"/>
    </location>
</feature>
<comment type="subcellular location">
    <subcellularLocation>
        <location evidence="1">Membrane</location>
        <topology evidence="1">Multi-pass membrane protein</topology>
    </subcellularLocation>
</comment>
<dbReference type="InterPro" id="IPR007016">
    <property type="entry name" value="O-antigen_ligase-rel_domated"/>
</dbReference>
<dbReference type="EMBL" id="LR215729">
    <property type="protein sequence ID" value="VEV96197.1"/>
    <property type="molecule type" value="Genomic_DNA"/>
</dbReference>
<feature type="transmembrane region" description="Helical" evidence="5">
    <location>
        <begin position="251"/>
        <end position="267"/>
    </location>
</feature>
<evidence type="ECO:0000256" key="4">
    <source>
        <dbReference type="ARBA" id="ARBA00023136"/>
    </source>
</evidence>
<feature type="domain" description="O-antigen ligase-related" evidence="6">
    <location>
        <begin position="236"/>
        <end position="359"/>
    </location>
</feature>
<evidence type="ECO:0000256" key="3">
    <source>
        <dbReference type="ARBA" id="ARBA00022989"/>
    </source>
</evidence>
<feature type="transmembrane region" description="Helical" evidence="5">
    <location>
        <begin position="82"/>
        <end position="99"/>
    </location>
</feature>
<evidence type="ECO:0000256" key="2">
    <source>
        <dbReference type="ARBA" id="ARBA00022692"/>
    </source>
</evidence>
<accession>A0A653E0B7</accession>
<organism evidence="7">
    <name type="scientific">Pseudomonas marincola</name>
    <dbReference type="NCBI Taxonomy" id="437900"/>
    <lineage>
        <taxon>Bacteria</taxon>
        <taxon>Pseudomonadati</taxon>
        <taxon>Pseudomonadota</taxon>
        <taxon>Gammaproteobacteria</taxon>
        <taxon>Pseudomonadales</taxon>
        <taxon>Pseudomonadaceae</taxon>
        <taxon>Pseudomonas</taxon>
    </lineage>
</organism>
<feature type="transmembrane region" description="Helical" evidence="5">
    <location>
        <begin position="142"/>
        <end position="160"/>
    </location>
</feature>
<feature type="transmembrane region" description="Helical" evidence="5">
    <location>
        <begin position="344"/>
        <end position="365"/>
    </location>
</feature>
<evidence type="ECO:0000256" key="5">
    <source>
        <dbReference type="SAM" id="Phobius"/>
    </source>
</evidence>
<name>A0A653E0B7_9PSED</name>
<dbReference type="Pfam" id="PF04932">
    <property type="entry name" value="Wzy_C"/>
    <property type="match status" value="1"/>
</dbReference>
<feature type="transmembrane region" description="Helical" evidence="5">
    <location>
        <begin position="406"/>
        <end position="422"/>
    </location>
</feature>
<evidence type="ECO:0000256" key="1">
    <source>
        <dbReference type="ARBA" id="ARBA00004141"/>
    </source>
</evidence>
<feature type="transmembrane region" description="Helical" evidence="5">
    <location>
        <begin position="59"/>
        <end position="76"/>
    </location>
</feature>
<keyword evidence="2 5" id="KW-0812">Transmembrane</keyword>
<gene>
    <name evidence="7" type="ORF">PMYSY11_1150</name>
</gene>
<dbReference type="GO" id="GO:0016020">
    <property type="term" value="C:membrane"/>
    <property type="evidence" value="ECO:0007669"/>
    <property type="project" value="UniProtKB-SubCell"/>
</dbReference>
<reference evidence="7" key="1">
    <citation type="submission" date="2019-02" db="EMBL/GenBank/DDBJ databases">
        <authorList>
            <consortium name="Genoscope - CEA"/>
            <person name="William W."/>
        </authorList>
    </citation>
    <scope>NUCLEOTIDE SEQUENCE [LARGE SCALE GENOMIC DNA]</scope>
    <source>
        <strain evidence="7">YSy11</strain>
    </source>
</reference>
<dbReference type="AlphaFoldDB" id="A0A653E0B7"/>